<evidence type="ECO:0000256" key="4">
    <source>
        <dbReference type="ARBA" id="ARBA00021061"/>
    </source>
</evidence>
<keyword evidence="6" id="KW-0227">DNA damage</keyword>
<dbReference type="AlphaFoldDB" id="A0A1V9XQ01"/>
<sequence length="1049" mass="117989">MTSPESLVVYTSDVYKIYEPRRGLKINCDVVRQRHCFPRDHNFVRLFGYVYRRDTVLQNASTRSGAFNLFKFHLQPFTTLSSSAGTSYDSHHTAEKSAEDVVFFLDFLHQELVCEKRACEEEILDYVLVELSRCLQFAGRCSECVLTVDVRSFHLLLKLWETVWRIGSAVGHLLVNTGLSGSLSSYAPVLGRLLFWDLLSSMQQLNRASCICLQDTLVDVAQSRIAVLWEDLSKAQDEVVSLGDQEWSTLPSGSKEVLPSILQLELVSLLLQKGVQVPSNPSYCRLLLLSDLTQHPEETVSVAKILTSFWPQNATEFAMPILDFFLANMDECYDKPSLPTTGSIGQFVENEISPRSLVSACDAICSPDIKQRNAYHGCLSICAGALRGASQHGNPLRQITGRVYLKLSRSRVLTFGNSGLTNFTVMMLVFARYSADDSSSKNNNITDIMKRFQERVVPPADLPLTSARVRLIVACLSSFELLVNLLRRPVNLAPIFTFTVNRLSQETTKVHSSDVIPPLLEVLEDLVTANAFNHGLVLHPEIRILYNKCAPSLQVSILSTCSYMAERFYKHNLQSDSNTDVRESQDHFLSSIVSVMLPMAMVNLSRMEKFSSGHEINCAADLCADILVAIIKWRYPLPGSIAISPIVQELIRHVDRQPVFVARVLASLVDKSDRETFVKVWHELDGPSLLLKLVMYIRCPSPEMDKVMRIVLEISKSELFRVEHPGPNFLSCYQQLVSSWSQHHQELMQASCIAEAAAFRKTVRALLNVVQFDAKSVADLPKAQIAHLYQVVAVLFTDAPDLLYTRGLADCPLPRLLETFVYPKAQLREGKTALPKMHIECMRTQGHRFLFGLVQLLRDNDSLIRRRLAEIVTYYCKIFPEATPISMFLIMTKESPKLTKVMLDTLWSMDIDRSAVIDILLEVIKKCSETFSSAKHITNVHLTLLTKLASICGAIHLVKFRMLLEVCLLPCGVHCTSDQIRDIGPLMAGSLSKMDAARCLPLLDLVTSTWPELANHIVQDNRIQSAFSSEENRKALDQIKEKIRLVGVK</sequence>
<evidence type="ECO:0000259" key="12">
    <source>
        <dbReference type="Pfam" id="PF14911"/>
    </source>
</evidence>
<keyword evidence="8" id="KW-0234">DNA repair</keyword>
<evidence type="ECO:0000256" key="6">
    <source>
        <dbReference type="ARBA" id="ARBA00022763"/>
    </source>
</evidence>
<keyword evidence="5" id="KW-0158">Chromosome</keyword>
<dbReference type="OrthoDB" id="8193282at2759"/>
<dbReference type="Proteomes" id="UP000192247">
    <property type="component" value="Unassembled WGS sequence"/>
</dbReference>
<dbReference type="InParanoid" id="A0A1V9XQ01"/>
<keyword evidence="7" id="KW-0156">Chromatin regulator</keyword>
<evidence type="ECO:0000313" key="14">
    <source>
        <dbReference type="Proteomes" id="UP000192247"/>
    </source>
</evidence>
<accession>A0A1V9XQ01</accession>
<dbReference type="EMBL" id="MNPL01006173">
    <property type="protein sequence ID" value="OQR75566.1"/>
    <property type="molecule type" value="Genomic_DNA"/>
</dbReference>
<evidence type="ECO:0000313" key="13">
    <source>
        <dbReference type="EMBL" id="OQR75566.1"/>
    </source>
</evidence>
<evidence type="ECO:0000256" key="3">
    <source>
        <dbReference type="ARBA" id="ARBA00006585"/>
    </source>
</evidence>
<evidence type="ECO:0000256" key="2">
    <source>
        <dbReference type="ARBA" id="ARBA00004286"/>
    </source>
</evidence>
<reference evidence="13 14" key="1">
    <citation type="journal article" date="2017" name="Gigascience">
        <title>Draft genome of the honey bee ectoparasitic mite, Tropilaelaps mercedesae, is shaped by the parasitic life history.</title>
        <authorList>
            <person name="Dong X."/>
            <person name="Armstrong S.D."/>
            <person name="Xia D."/>
            <person name="Makepeace B.L."/>
            <person name="Darby A.C."/>
            <person name="Kadowaki T."/>
        </authorList>
    </citation>
    <scope>NUCLEOTIDE SEQUENCE [LARGE SCALE GENOMIC DNA]</scope>
    <source>
        <strain evidence="13">Wuxi-XJTLU</strain>
    </source>
</reference>
<evidence type="ECO:0000256" key="7">
    <source>
        <dbReference type="ARBA" id="ARBA00022853"/>
    </source>
</evidence>
<evidence type="ECO:0000256" key="5">
    <source>
        <dbReference type="ARBA" id="ARBA00022454"/>
    </source>
</evidence>
<keyword evidence="14" id="KW-1185">Reference proteome</keyword>
<gene>
    <name evidence="13" type="ORF">BIW11_08334</name>
</gene>
<organism evidence="13 14">
    <name type="scientific">Tropilaelaps mercedesae</name>
    <dbReference type="NCBI Taxonomy" id="418985"/>
    <lineage>
        <taxon>Eukaryota</taxon>
        <taxon>Metazoa</taxon>
        <taxon>Ecdysozoa</taxon>
        <taxon>Arthropoda</taxon>
        <taxon>Chelicerata</taxon>
        <taxon>Arachnida</taxon>
        <taxon>Acari</taxon>
        <taxon>Parasitiformes</taxon>
        <taxon>Mesostigmata</taxon>
        <taxon>Gamasina</taxon>
        <taxon>Dermanyssoidea</taxon>
        <taxon>Laelapidae</taxon>
        <taxon>Tropilaelaps</taxon>
    </lineage>
</organism>
<dbReference type="GO" id="GO:0006325">
    <property type="term" value="P:chromatin organization"/>
    <property type="evidence" value="ECO:0007669"/>
    <property type="project" value="UniProtKB-KW"/>
</dbReference>
<evidence type="ECO:0000256" key="10">
    <source>
        <dbReference type="ARBA" id="ARBA00033326"/>
    </source>
</evidence>
<feature type="domain" description="Protein MMS22-like N-terminal" evidence="11">
    <location>
        <begin position="305"/>
        <end position="459"/>
    </location>
</feature>
<evidence type="ECO:0000259" key="11">
    <source>
        <dbReference type="Pfam" id="PF14910"/>
    </source>
</evidence>
<dbReference type="Pfam" id="PF14910">
    <property type="entry name" value="MMS22L_N"/>
    <property type="match status" value="1"/>
</dbReference>
<dbReference type="GO" id="GO:0031297">
    <property type="term" value="P:replication fork processing"/>
    <property type="evidence" value="ECO:0007669"/>
    <property type="project" value="InterPro"/>
</dbReference>
<dbReference type="InterPro" id="IPR042320">
    <property type="entry name" value="MMS22-like"/>
</dbReference>
<feature type="domain" description="MMS22-like C-terminal" evidence="12">
    <location>
        <begin position="778"/>
        <end position="937"/>
    </location>
</feature>
<dbReference type="InterPro" id="IPR029424">
    <property type="entry name" value="MMS22L_C"/>
</dbReference>
<evidence type="ECO:0000256" key="1">
    <source>
        <dbReference type="ARBA" id="ARBA00004123"/>
    </source>
</evidence>
<dbReference type="Pfam" id="PF14911">
    <property type="entry name" value="MMS22L_C"/>
    <property type="match status" value="1"/>
</dbReference>
<comment type="similarity">
    <text evidence="3">Belongs to the MMS22 family. MMS22L subfamily.</text>
</comment>
<dbReference type="GO" id="GO:0000724">
    <property type="term" value="P:double-strand break repair via homologous recombination"/>
    <property type="evidence" value="ECO:0007669"/>
    <property type="project" value="InterPro"/>
</dbReference>
<dbReference type="InterPro" id="IPR029425">
    <property type="entry name" value="MMS22L_N"/>
</dbReference>
<evidence type="ECO:0000256" key="8">
    <source>
        <dbReference type="ARBA" id="ARBA00023204"/>
    </source>
</evidence>
<evidence type="ECO:0000256" key="9">
    <source>
        <dbReference type="ARBA" id="ARBA00023242"/>
    </source>
</evidence>
<dbReference type="GO" id="GO:0043596">
    <property type="term" value="C:nuclear replication fork"/>
    <property type="evidence" value="ECO:0007669"/>
    <property type="project" value="TreeGrafter"/>
</dbReference>
<proteinExistence type="inferred from homology"/>
<protein>
    <recommendedName>
        <fullName evidence="4">Protein MMS22-like</fullName>
    </recommendedName>
    <alternativeName>
        <fullName evidence="10">Methyl methanesulfonate-sensitivity protein 22-like</fullName>
    </alternativeName>
</protein>
<keyword evidence="9" id="KW-0539">Nucleus</keyword>
<dbReference type="PANTHER" id="PTHR28547:SF1">
    <property type="entry name" value="PROTEIN MMS22-LIKE"/>
    <property type="match status" value="1"/>
</dbReference>
<comment type="subcellular location">
    <subcellularLocation>
        <location evidence="2">Chromosome</location>
    </subcellularLocation>
    <subcellularLocation>
        <location evidence="1">Nucleus</location>
    </subcellularLocation>
</comment>
<name>A0A1V9XQ01_9ACAR</name>
<comment type="caution">
    <text evidence="13">The sequence shown here is derived from an EMBL/GenBank/DDBJ whole genome shotgun (WGS) entry which is preliminary data.</text>
</comment>
<dbReference type="PANTHER" id="PTHR28547">
    <property type="entry name" value="PROTEIN MMS22-LIKE"/>
    <property type="match status" value="1"/>
</dbReference>